<feature type="domain" description="EGF-like" evidence="2">
    <location>
        <begin position="120"/>
        <end position="156"/>
    </location>
</feature>
<evidence type="ECO:0000256" key="1">
    <source>
        <dbReference type="PROSITE-ProRule" id="PRU00076"/>
    </source>
</evidence>
<keyword evidence="1" id="KW-1015">Disulfide bond</keyword>
<dbReference type="Gene3D" id="2.10.25.10">
    <property type="entry name" value="Laminin"/>
    <property type="match status" value="1"/>
</dbReference>
<dbReference type="Pfam" id="PF00008">
    <property type="entry name" value="EGF"/>
    <property type="match status" value="1"/>
</dbReference>
<evidence type="ECO:0008006" key="6">
    <source>
        <dbReference type="Google" id="ProtNLM"/>
    </source>
</evidence>
<evidence type="ECO:0000313" key="4">
    <source>
        <dbReference type="EMBL" id="CAH3022076.1"/>
    </source>
</evidence>
<comment type="caution">
    <text evidence="4">The sequence shown here is derived from an EMBL/GenBank/DDBJ whole genome shotgun (WGS) entry which is preliminary data.</text>
</comment>
<protein>
    <recommendedName>
        <fullName evidence="6">EGF-like domain-containing protein</fullName>
    </recommendedName>
</protein>
<dbReference type="SUPFAM" id="SSF57414">
    <property type="entry name" value="Hairpin loop containing domain-like"/>
    <property type="match status" value="1"/>
</dbReference>
<dbReference type="PROSITE" id="PS50026">
    <property type="entry name" value="EGF_3"/>
    <property type="match status" value="1"/>
</dbReference>
<sequence>MISAQTENSCEQSEVPATEDEIRVRKDFILHGHLLATHTSSNQPHCFLLCSNNCQCLSFNYNGGDGSIVGNCELKGAASYTNTHFFKHKEGWTYFEIVRNNLAKQRKLSCPRETCHNGCCRSNPCKNGATCREVCDVRVRRYNCACTPGYYGHRCHKPLRSCHDVLVSGRQVNGIY</sequence>
<organism evidence="4 5">
    <name type="scientific">Porites evermanni</name>
    <dbReference type="NCBI Taxonomy" id="104178"/>
    <lineage>
        <taxon>Eukaryota</taxon>
        <taxon>Metazoa</taxon>
        <taxon>Cnidaria</taxon>
        <taxon>Anthozoa</taxon>
        <taxon>Hexacorallia</taxon>
        <taxon>Scleractinia</taxon>
        <taxon>Fungiina</taxon>
        <taxon>Poritidae</taxon>
        <taxon>Porites</taxon>
    </lineage>
</organism>
<keyword evidence="1" id="KW-0245">EGF-like domain</keyword>
<dbReference type="CDD" id="cd00054">
    <property type="entry name" value="EGF_CA"/>
    <property type="match status" value="1"/>
</dbReference>
<gene>
    <name evidence="4" type="ORF">PEVE_00014054</name>
</gene>
<dbReference type="SUPFAM" id="SSF57196">
    <property type="entry name" value="EGF/Laminin"/>
    <property type="match status" value="1"/>
</dbReference>
<name>A0ABN8M1R8_9CNID</name>
<dbReference type="EMBL" id="CALNXI010000205">
    <property type="protein sequence ID" value="CAH3022076.1"/>
    <property type="molecule type" value="Genomic_DNA"/>
</dbReference>
<comment type="caution">
    <text evidence="1">Lacks conserved residue(s) required for the propagation of feature annotation.</text>
</comment>
<dbReference type="PROSITE" id="PS50948">
    <property type="entry name" value="PAN"/>
    <property type="match status" value="1"/>
</dbReference>
<dbReference type="PROSITE" id="PS00022">
    <property type="entry name" value="EGF_1"/>
    <property type="match status" value="1"/>
</dbReference>
<feature type="domain" description="Apple" evidence="3">
    <location>
        <begin position="10"/>
        <end position="99"/>
    </location>
</feature>
<evidence type="ECO:0000259" key="3">
    <source>
        <dbReference type="PROSITE" id="PS50948"/>
    </source>
</evidence>
<dbReference type="Pfam" id="PF00024">
    <property type="entry name" value="PAN_1"/>
    <property type="match status" value="1"/>
</dbReference>
<proteinExistence type="predicted"/>
<evidence type="ECO:0000313" key="5">
    <source>
        <dbReference type="Proteomes" id="UP001159427"/>
    </source>
</evidence>
<keyword evidence="5" id="KW-1185">Reference proteome</keyword>
<reference evidence="4 5" key="1">
    <citation type="submission" date="2022-05" db="EMBL/GenBank/DDBJ databases">
        <authorList>
            <consortium name="Genoscope - CEA"/>
            <person name="William W."/>
        </authorList>
    </citation>
    <scope>NUCLEOTIDE SEQUENCE [LARGE SCALE GENOMIC DNA]</scope>
</reference>
<dbReference type="Proteomes" id="UP001159427">
    <property type="component" value="Unassembled WGS sequence"/>
</dbReference>
<dbReference type="InterPro" id="IPR000742">
    <property type="entry name" value="EGF"/>
</dbReference>
<accession>A0ABN8M1R8</accession>
<dbReference type="InterPro" id="IPR003609">
    <property type="entry name" value="Pan_app"/>
</dbReference>
<feature type="disulfide bond" evidence="1">
    <location>
        <begin position="146"/>
        <end position="155"/>
    </location>
</feature>
<dbReference type="PROSITE" id="PS01186">
    <property type="entry name" value="EGF_2"/>
    <property type="match status" value="1"/>
</dbReference>
<evidence type="ECO:0000259" key="2">
    <source>
        <dbReference type="PROSITE" id="PS50026"/>
    </source>
</evidence>